<reference evidence="2 3" key="1">
    <citation type="journal article" date="2016" name="DNA Res.">
        <title>Genome sequence of Aspergillus luchuensis NBRC 4314.</title>
        <authorList>
            <person name="Yamada O."/>
            <person name="Machida M."/>
            <person name="Hosoyama A."/>
            <person name="Goto M."/>
            <person name="Takahashi T."/>
            <person name="Futagami T."/>
            <person name="Yamagata Y."/>
            <person name="Takeuchi M."/>
            <person name="Kobayashi T."/>
            <person name="Koike H."/>
            <person name="Abe K."/>
            <person name="Asai K."/>
            <person name="Arita M."/>
            <person name="Fujita N."/>
            <person name="Fukuda K."/>
            <person name="Higa K."/>
            <person name="Horikawa H."/>
            <person name="Ishikawa T."/>
            <person name="Jinno K."/>
            <person name="Kato Y."/>
            <person name="Kirimura K."/>
            <person name="Mizutani O."/>
            <person name="Nakasone K."/>
            <person name="Sano M."/>
            <person name="Shiraishi Y."/>
            <person name="Tsukahara M."/>
            <person name="Gomi K."/>
        </authorList>
    </citation>
    <scope>NUCLEOTIDE SEQUENCE [LARGE SCALE GENOMIC DNA]</scope>
    <source>
        <strain evidence="2 3">RIB 2604</strain>
    </source>
</reference>
<evidence type="ECO:0000313" key="2">
    <source>
        <dbReference type="EMBL" id="GAT27888.1"/>
    </source>
</evidence>
<accession>A0A146FQJ3</accession>
<dbReference type="Proteomes" id="UP000075230">
    <property type="component" value="Unassembled WGS sequence"/>
</dbReference>
<dbReference type="AlphaFoldDB" id="A0A146FQJ3"/>
<gene>
    <name evidence="2" type="ORF">RIB2604_02302460</name>
</gene>
<reference evidence="3" key="2">
    <citation type="submission" date="2016-02" db="EMBL/GenBank/DDBJ databases">
        <title>Genome sequencing of Aspergillus luchuensis NBRC 4314.</title>
        <authorList>
            <person name="Yamada O."/>
        </authorList>
    </citation>
    <scope>NUCLEOTIDE SEQUENCE [LARGE SCALE GENOMIC DNA]</scope>
    <source>
        <strain evidence="3">RIB 2604</strain>
    </source>
</reference>
<proteinExistence type="predicted"/>
<evidence type="ECO:0000313" key="3">
    <source>
        <dbReference type="Proteomes" id="UP000075230"/>
    </source>
</evidence>
<comment type="caution">
    <text evidence="2">The sequence shown here is derived from an EMBL/GenBank/DDBJ whole genome shotgun (WGS) entry which is preliminary data.</text>
</comment>
<evidence type="ECO:0000256" key="1">
    <source>
        <dbReference type="SAM" id="MobiDB-lite"/>
    </source>
</evidence>
<dbReference type="EMBL" id="BCWF01000023">
    <property type="protein sequence ID" value="GAT27888.1"/>
    <property type="molecule type" value="Genomic_DNA"/>
</dbReference>
<organism evidence="2 3">
    <name type="scientific">Aspergillus kawachii</name>
    <name type="common">White koji mold</name>
    <name type="synonym">Aspergillus awamori var. kawachi</name>
    <dbReference type="NCBI Taxonomy" id="1069201"/>
    <lineage>
        <taxon>Eukaryota</taxon>
        <taxon>Fungi</taxon>
        <taxon>Dikarya</taxon>
        <taxon>Ascomycota</taxon>
        <taxon>Pezizomycotina</taxon>
        <taxon>Eurotiomycetes</taxon>
        <taxon>Eurotiomycetidae</taxon>
        <taxon>Eurotiales</taxon>
        <taxon>Aspergillaceae</taxon>
        <taxon>Aspergillus</taxon>
        <taxon>Aspergillus subgen. Circumdati</taxon>
    </lineage>
</organism>
<protein>
    <submittedName>
        <fullName evidence="2">UPD-GlcNAc transporter</fullName>
    </submittedName>
</protein>
<name>A0A146FQJ3_ASPKA</name>
<feature type="region of interest" description="Disordered" evidence="1">
    <location>
        <begin position="38"/>
        <end position="57"/>
    </location>
</feature>
<sequence length="86" mass="9134">MPGVYHARLHSLCYSALKNVNAIIAQIRERWPVSIHVHPPARQPPLPGATGRTDSHELSIGPCVRAGVTDILGSSRQSGTVSTVGS</sequence>